<name>A0A1X6PC77_PORUM</name>
<evidence type="ECO:0000256" key="2">
    <source>
        <dbReference type="SAM" id="Phobius"/>
    </source>
</evidence>
<keyword evidence="2" id="KW-1133">Transmembrane helix</keyword>
<feature type="transmembrane region" description="Helical" evidence="2">
    <location>
        <begin position="123"/>
        <end position="143"/>
    </location>
</feature>
<keyword evidence="4" id="KW-1185">Reference proteome</keyword>
<feature type="transmembrane region" description="Helical" evidence="2">
    <location>
        <begin position="52"/>
        <end position="72"/>
    </location>
</feature>
<reference evidence="3 4" key="1">
    <citation type="submission" date="2017-03" db="EMBL/GenBank/DDBJ databases">
        <title>WGS assembly of Porphyra umbilicalis.</title>
        <authorList>
            <person name="Brawley S.H."/>
            <person name="Blouin N.A."/>
            <person name="Ficko-Blean E."/>
            <person name="Wheeler G.L."/>
            <person name="Lohr M."/>
            <person name="Goodson H.V."/>
            <person name="Jenkins J.W."/>
            <person name="Blaby-Haas C.E."/>
            <person name="Helliwell K.E."/>
            <person name="Chan C."/>
            <person name="Marriage T."/>
            <person name="Bhattacharya D."/>
            <person name="Klein A.S."/>
            <person name="Badis Y."/>
            <person name="Brodie J."/>
            <person name="Cao Y."/>
            <person name="Collen J."/>
            <person name="Dittami S.M."/>
            <person name="Gachon C.M."/>
            <person name="Green B.R."/>
            <person name="Karpowicz S."/>
            <person name="Kim J.W."/>
            <person name="Kudahl U."/>
            <person name="Lin S."/>
            <person name="Michel G."/>
            <person name="Mittag M."/>
            <person name="Olson B.J."/>
            <person name="Pangilinan J."/>
            <person name="Peng Y."/>
            <person name="Qiu H."/>
            <person name="Shu S."/>
            <person name="Singer J.T."/>
            <person name="Smith A.G."/>
            <person name="Sprecher B.N."/>
            <person name="Wagner V."/>
            <person name="Wang W."/>
            <person name="Wang Z.-Y."/>
            <person name="Yan J."/>
            <person name="Yarish C."/>
            <person name="Zoeuner-Riek S."/>
            <person name="Zhuang Y."/>
            <person name="Zou Y."/>
            <person name="Lindquist E.A."/>
            <person name="Grimwood J."/>
            <person name="Barry K."/>
            <person name="Rokhsar D.S."/>
            <person name="Schmutz J."/>
            <person name="Stiller J.W."/>
            <person name="Grossman A.R."/>
            <person name="Prochnik S.E."/>
        </authorList>
    </citation>
    <scope>NUCLEOTIDE SEQUENCE [LARGE SCALE GENOMIC DNA]</scope>
    <source>
        <strain evidence="3">4086291</strain>
    </source>
</reference>
<feature type="region of interest" description="Disordered" evidence="1">
    <location>
        <begin position="154"/>
        <end position="208"/>
    </location>
</feature>
<evidence type="ECO:0000313" key="3">
    <source>
        <dbReference type="EMBL" id="OSX78444.1"/>
    </source>
</evidence>
<evidence type="ECO:0000256" key="1">
    <source>
        <dbReference type="SAM" id="MobiDB-lite"/>
    </source>
</evidence>
<keyword evidence="2" id="KW-0472">Membrane</keyword>
<protein>
    <submittedName>
        <fullName evidence="3">Uncharacterized protein</fullName>
    </submittedName>
</protein>
<proteinExistence type="predicted"/>
<feature type="transmembrane region" description="Helical" evidence="2">
    <location>
        <begin position="14"/>
        <end position="31"/>
    </location>
</feature>
<evidence type="ECO:0000313" key="4">
    <source>
        <dbReference type="Proteomes" id="UP000218209"/>
    </source>
</evidence>
<feature type="transmembrane region" description="Helical" evidence="2">
    <location>
        <begin position="84"/>
        <end position="102"/>
    </location>
</feature>
<dbReference type="AlphaFoldDB" id="A0A1X6PC77"/>
<feature type="compositionally biased region" description="Basic and acidic residues" evidence="1">
    <location>
        <begin position="154"/>
        <end position="170"/>
    </location>
</feature>
<accession>A0A1X6PC77</accession>
<keyword evidence="2" id="KW-0812">Transmembrane</keyword>
<sequence length="208" mass="21447">MGIPSGVTNATKTGFYLILLVMGLTVMGYTVERCLIVDDVNVNLDCSKRAHAVLSLGTISAAFCLLLVAIFYSGVGVLLKAELPLALVLVGLWAAAASLVSSPRTKLADVPGASAANTFESSAAFYCAWVGVVVAVLLAYWAASDAGFQVPLPKDKADGATEPDVEKGQASDDDDEPVKAAEKGKDKDEEAEAPKVTPAADVEAVAAS</sequence>
<gene>
    <name evidence="3" type="ORF">BU14_0109s0043</name>
</gene>
<organism evidence="3 4">
    <name type="scientific">Porphyra umbilicalis</name>
    <name type="common">Purple laver</name>
    <name type="synonym">Red alga</name>
    <dbReference type="NCBI Taxonomy" id="2786"/>
    <lineage>
        <taxon>Eukaryota</taxon>
        <taxon>Rhodophyta</taxon>
        <taxon>Bangiophyceae</taxon>
        <taxon>Bangiales</taxon>
        <taxon>Bangiaceae</taxon>
        <taxon>Porphyra</taxon>
    </lineage>
</organism>
<dbReference type="Proteomes" id="UP000218209">
    <property type="component" value="Unassembled WGS sequence"/>
</dbReference>
<dbReference type="EMBL" id="KV918813">
    <property type="protein sequence ID" value="OSX78444.1"/>
    <property type="molecule type" value="Genomic_DNA"/>
</dbReference>
<feature type="compositionally biased region" description="Basic and acidic residues" evidence="1">
    <location>
        <begin position="177"/>
        <end position="188"/>
    </location>
</feature>